<dbReference type="GO" id="GO:0004089">
    <property type="term" value="F:carbonate dehydratase activity"/>
    <property type="evidence" value="ECO:0007669"/>
    <property type="project" value="UniProtKB-UniRule"/>
</dbReference>
<feature type="binding site" evidence="7">
    <location>
        <position position="42"/>
    </location>
    <ligand>
        <name>Zn(2+)</name>
        <dbReference type="ChEBI" id="CHEBI:29105"/>
    </ligand>
</feature>
<dbReference type="Proteomes" id="UP000245754">
    <property type="component" value="Unassembled WGS sequence"/>
</dbReference>
<keyword evidence="10" id="KW-1185">Reference proteome</keyword>
<evidence type="ECO:0000256" key="6">
    <source>
        <dbReference type="ARBA" id="ARBA00048348"/>
    </source>
</evidence>
<dbReference type="RefSeq" id="WP_109582942.1">
    <property type="nucleotide sequence ID" value="NZ_CAJPUX010000002.1"/>
</dbReference>
<dbReference type="PROSITE" id="PS00704">
    <property type="entry name" value="PROK_CO2_ANHYDRASE_1"/>
    <property type="match status" value="1"/>
</dbReference>
<dbReference type="InterPro" id="IPR001765">
    <property type="entry name" value="Carbonic_anhydrase"/>
</dbReference>
<dbReference type="PROSITE" id="PS00705">
    <property type="entry name" value="PROK_CO2_ANHYDRASE_2"/>
    <property type="match status" value="1"/>
</dbReference>
<evidence type="ECO:0000256" key="4">
    <source>
        <dbReference type="ARBA" id="ARBA00022833"/>
    </source>
</evidence>
<evidence type="ECO:0000256" key="2">
    <source>
        <dbReference type="ARBA" id="ARBA00012925"/>
    </source>
</evidence>
<dbReference type="GO" id="GO:0008270">
    <property type="term" value="F:zinc ion binding"/>
    <property type="evidence" value="ECO:0007669"/>
    <property type="project" value="UniProtKB-UniRule"/>
</dbReference>
<comment type="function">
    <text evidence="8">Reversible hydration of carbon dioxide.</text>
</comment>
<dbReference type="SUPFAM" id="SSF53056">
    <property type="entry name" value="beta-carbonic anhydrase, cab"/>
    <property type="match status" value="1"/>
</dbReference>
<feature type="binding site" evidence="7">
    <location>
        <position position="98"/>
    </location>
    <ligand>
        <name>Zn(2+)</name>
        <dbReference type="ChEBI" id="CHEBI:29105"/>
    </ligand>
</feature>
<keyword evidence="3 7" id="KW-0479">Metal-binding</keyword>
<feature type="binding site" evidence="7">
    <location>
        <position position="44"/>
    </location>
    <ligand>
        <name>Zn(2+)</name>
        <dbReference type="ChEBI" id="CHEBI:29105"/>
    </ligand>
</feature>
<proteinExistence type="inferred from homology"/>
<evidence type="ECO:0000256" key="5">
    <source>
        <dbReference type="ARBA" id="ARBA00023239"/>
    </source>
</evidence>
<evidence type="ECO:0000313" key="10">
    <source>
        <dbReference type="Proteomes" id="UP000245754"/>
    </source>
</evidence>
<dbReference type="InterPro" id="IPR036874">
    <property type="entry name" value="Carbonic_anhydrase_sf"/>
</dbReference>
<dbReference type="Gene3D" id="3.40.1050.10">
    <property type="entry name" value="Carbonic anhydrase"/>
    <property type="match status" value="1"/>
</dbReference>
<comment type="catalytic activity">
    <reaction evidence="6 8">
        <text>hydrogencarbonate + H(+) = CO2 + H2O</text>
        <dbReference type="Rhea" id="RHEA:10748"/>
        <dbReference type="ChEBI" id="CHEBI:15377"/>
        <dbReference type="ChEBI" id="CHEBI:15378"/>
        <dbReference type="ChEBI" id="CHEBI:16526"/>
        <dbReference type="ChEBI" id="CHEBI:17544"/>
        <dbReference type="EC" id="4.2.1.1"/>
    </reaction>
</comment>
<dbReference type="GO" id="GO:0015976">
    <property type="term" value="P:carbon utilization"/>
    <property type="evidence" value="ECO:0007669"/>
    <property type="project" value="InterPro"/>
</dbReference>
<evidence type="ECO:0000256" key="3">
    <source>
        <dbReference type="ARBA" id="ARBA00022723"/>
    </source>
</evidence>
<accession>A0A316ES90</accession>
<dbReference type="EMBL" id="QGGT01000002">
    <property type="protein sequence ID" value="PWK34846.1"/>
    <property type="molecule type" value="Genomic_DNA"/>
</dbReference>
<evidence type="ECO:0000256" key="8">
    <source>
        <dbReference type="RuleBase" id="RU003956"/>
    </source>
</evidence>
<dbReference type="AlphaFoldDB" id="A0A316ES90"/>
<dbReference type="OrthoDB" id="9797527at2"/>
<evidence type="ECO:0000256" key="7">
    <source>
        <dbReference type="PIRSR" id="PIRSR601765-1"/>
    </source>
</evidence>
<keyword evidence="5 8" id="KW-0456">Lyase</keyword>
<keyword evidence="4 7" id="KW-0862">Zinc</keyword>
<protein>
    <recommendedName>
        <fullName evidence="2 8">Carbonic anhydrase</fullName>
        <ecNumber evidence="2 8">4.2.1.1</ecNumber>
    </recommendedName>
    <alternativeName>
        <fullName evidence="8">Carbonate dehydratase</fullName>
    </alternativeName>
</protein>
<evidence type="ECO:0000256" key="1">
    <source>
        <dbReference type="ARBA" id="ARBA00006217"/>
    </source>
</evidence>
<evidence type="ECO:0000313" key="9">
    <source>
        <dbReference type="EMBL" id="PWK34846.1"/>
    </source>
</evidence>
<dbReference type="Pfam" id="PF00484">
    <property type="entry name" value="Pro_CA"/>
    <property type="match status" value="1"/>
</dbReference>
<sequence>MEVVKRLILENRAWASETLARDPEGFARLSAGQAPAVLWIGCSDSRVPAELITNAEPGDFFVHRNIANLVVEHDPSLMSVLQYAVEVLKVDNIIVCGHRGCGGVRAALARVPDLPHVDARLDSLRQVYRHHCRELDALPDDDARVERLVELNAVAQVERLAALPLIRQAWDNGRPLQLHAWVYDLHTGLLDQRHSIAPAPASALAA</sequence>
<dbReference type="InterPro" id="IPR015892">
    <property type="entry name" value="Carbonic_anhydrase_CS"/>
</dbReference>
<dbReference type="EC" id="4.2.1.1" evidence="2 8"/>
<dbReference type="GeneID" id="98341268"/>
<dbReference type="PANTHER" id="PTHR11002">
    <property type="entry name" value="CARBONIC ANHYDRASE"/>
    <property type="match status" value="1"/>
</dbReference>
<feature type="binding site" evidence="7">
    <location>
        <position position="101"/>
    </location>
    <ligand>
        <name>Zn(2+)</name>
        <dbReference type="ChEBI" id="CHEBI:29105"/>
    </ligand>
</feature>
<dbReference type="PANTHER" id="PTHR11002:SF76">
    <property type="entry name" value="CARBONIC ANHYDRASE"/>
    <property type="match status" value="1"/>
</dbReference>
<reference evidence="9 10" key="1">
    <citation type="submission" date="2018-05" db="EMBL/GenBank/DDBJ databases">
        <title>Genomic Encyclopedia of Type Strains, Phase IV (KMG-V): Genome sequencing to study the core and pangenomes of soil and plant-associated prokaryotes.</title>
        <authorList>
            <person name="Whitman W."/>
        </authorList>
    </citation>
    <scope>NUCLEOTIDE SEQUENCE [LARGE SCALE GENOMIC DNA]</scope>
    <source>
        <strain evidence="9 10">SLV-132</strain>
    </source>
</reference>
<comment type="caution">
    <text evidence="9">The sequence shown here is derived from an EMBL/GenBank/DDBJ whole genome shotgun (WGS) entry which is preliminary data.</text>
</comment>
<dbReference type="CDD" id="cd00883">
    <property type="entry name" value="beta_CA_cladeA"/>
    <property type="match status" value="1"/>
</dbReference>
<name>A0A316ES90_9BURK</name>
<gene>
    <name evidence="9" type="ORF">C7419_102119</name>
</gene>
<organism evidence="9 10">
    <name type="scientific">Cupriavidus plantarum</name>
    <dbReference type="NCBI Taxonomy" id="942865"/>
    <lineage>
        <taxon>Bacteria</taxon>
        <taxon>Pseudomonadati</taxon>
        <taxon>Pseudomonadota</taxon>
        <taxon>Betaproteobacteria</taxon>
        <taxon>Burkholderiales</taxon>
        <taxon>Burkholderiaceae</taxon>
        <taxon>Cupriavidus</taxon>
    </lineage>
</organism>
<comment type="similarity">
    <text evidence="1 8">Belongs to the beta-class carbonic anhydrase family.</text>
</comment>
<dbReference type="SMART" id="SM00947">
    <property type="entry name" value="Pro_CA"/>
    <property type="match status" value="1"/>
</dbReference>
<comment type="cofactor">
    <cofactor evidence="7">
        <name>Zn(2+)</name>
        <dbReference type="ChEBI" id="CHEBI:29105"/>
    </cofactor>
    <text evidence="7">Binds 1 zinc ion per subunit.</text>
</comment>